<dbReference type="RefSeq" id="WP_148133352.1">
    <property type="nucleotide sequence ID" value="NZ_CP017634.1"/>
</dbReference>
<dbReference type="KEGG" id="fwa:DCMF_04695"/>
<accession>A0A3G1KPV3</accession>
<evidence type="ECO:0000313" key="3">
    <source>
        <dbReference type="Proteomes" id="UP000323521"/>
    </source>
</evidence>
<keyword evidence="3" id="KW-1185">Reference proteome</keyword>
<organism evidence="2 3">
    <name type="scientific">Formimonas warabiya</name>
    <dbReference type="NCBI Taxonomy" id="1761012"/>
    <lineage>
        <taxon>Bacteria</taxon>
        <taxon>Bacillati</taxon>
        <taxon>Bacillota</taxon>
        <taxon>Clostridia</taxon>
        <taxon>Eubacteriales</taxon>
        <taxon>Peptococcaceae</taxon>
        <taxon>Candidatus Formimonas</taxon>
    </lineage>
</organism>
<dbReference type="EMBL" id="CP017634">
    <property type="protein sequence ID" value="ATW24175.1"/>
    <property type="molecule type" value="Genomic_DNA"/>
</dbReference>
<proteinExistence type="predicted"/>
<keyword evidence="1" id="KW-0175">Coiled coil</keyword>
<gene>
    <name evidence="2" type="ORF">DCMF_04695</name>
</gene>
<feature type="coiled-coil region" evidence="1">
    <location>
        <begin position="101"/>
        <end position="128"/>
    </location>
</feature>
<name>A0A3G1KPV3_FORW1</name>
<evidence type="ECO:0000313" key="2">
    <source>
        <dbReference type="EMBL" id="ATW24175.1"/>
    </source>
</evidence>
<dbReference type="AlphaFoldDB" id="A0A3G1KPV3"/>
<reference evidence="2 3" key="1">
    <citation type="submission" date="2016-10" db="EMBL/GenBank/DDBJ databases">
        <title>Complete Genome Sequence of Peptococcaceae strain DCMF.</title>
        <authorList>
            <person name="Edwards R.J."/>
            <person name="Holland S.I."/>
            <person name="Deshpande N.P."/>
            <person name="Wong Y.K."/>
            <person name="Ertan H."/>
            <person name="Manefield M."/>
            <person name="Russell T.L."/>
            <person name="Lee M.J."/>
        </authorList>
    </citation>
    <scope>NUCLEOTIDE SEQUENCE [LARGE SCALE GENOMIC DNA]</scope>
    <source>
        <strain evidence="2 3">DCMF</strain>
    </source>
</reference>
<protein>
    <submittedName>
        <fullName evidence="2">Uncharacterized protein</fullName>
    </submittedName>
</protein>
<evidence type="ECO:0000256" key="1">
    <source>
        <dbReference type="SAM" id="Coils"/>
    </source>
</evidence>
<sequence length="148" mass="17154">MWQTVKNFLLQYSLKDYIEAIIAILVGCSALYSARISKKVEEGITKITDIQYYNKSRKKLAGNLKECERFFSDKDIKIDLTVISKTQKAIQDLRVYSIIFNKKEQKKLNQVLKLINENESNYANAERTQILEIINAFIAKLEKGDILL</sequence>
<dbReference type="Proteomes" id="UP000323521">
    <property type="component" value="Chromosome"/>
</dbReference>